<dbReference type="AlphaFoldDB" id="A0A0R1U6F3"/>
<evidence type="ECO:0000313" key="2">
    <source>
        <dbReference type="Proteomes" id="UP000051922"/>
    </source>
</evidence>
<sequence>MMSLEADLLDAAELGPLLDEVVLPQAAKVMVANNAAPTVINFFIVFSSSSFYRRSCFGRKNC</sequence>
<reference evidence="1 2" key="1">
    <citation type="journal article" date="2015" name="Genome Announc.">
        <title>Expanding the biotechnology potential of lactobacilli through comparative genomics of 213 strains and associated genera.</title>
        <authorList>
            <person name="Sun Z."/>
            <person name="Harris H.M."/>
            <person name="McCann A."/>
            <person name="Guo C."/>
            <person name="Argimon S."/>
            <person name="Zhang W."/>
            <person name="Yang X."/>
            <person name="Jeffery I.B."/>
            <person name="Cooney J.C."/>
            <person name="Kagawa T.F."/>
            <person name="Liu W."/>
            <person name="Song Y."/>
            <person name="Salvetti E."/>
            <person name="Wrobel A."/>
            <person name="Rasinkangas P."/>
            <person name="Parkhill J."/>
            <person name="Rea M.C."/>
            <person name="O'Sullivan O."/>
            <person name="Ritari J."/>
            <person name="Douillard F.P."/>
            <person name="Paul Ross R."/>
            <person name="Yang R."/>
            <person name="Briner A.E."/>
            <person name="Felis G.E."/>
            <person name="de Vos W.M."/>
            <person name="Barrangou R."/>
            <person name="Klaenhammer T.R."/>
            <person name="Caufield P.W."/>
            <person name="Cui Y."/>
            <person name="Zhang H."/>
            <person name="O'Toole P.W."/>
        </authorList>
    </citation>
    <scope>NUCLEOTIDE SEQUENCE [LARGE SCALE GENOMIC DNA]</scope>
    <source>
        <strain evidence="1 2">DSM 15945</strain>
    </source>
</reference>
<organism evidence="1 2">
    <name type="scientific">Lacticaseibacillus pantheris DSM 15945 = JCM 12539 = NBRC 106106</name>
    <dbReference type="NCBI Taxonomy" id="1423783"/>
    <lineage>
        <taxon>Bacteria</taxon>
        <taxon>Bacillati</taxon>
        <taxon>Bacillota</taxon>
        <taxon>Bacilli</taxon>
        <taxon>Lactobacillales</taxon>
        <taxon>Lactobacillaceae</taxon>
        <taxon>Lacticaseibacillus</taxon>
    </lineage>
</organism>
<name>A0A0R1U6F3_9LACO</name>
<comment type="caution">
    <text evidence="1">The sequence shown here is derived from an EMBL/GenBank/DDBJ whole genome shotgun (WGS) entry which is preliminary data.</text>
</comment>
<keyword evidence="2" id="KW-1185">Reference proteome</keyword>
<gene>
    <name evidence="1" type="ORF">FC50_GL000487</name>
</gene>
<protein>
    <submittedName>
        <fullName evidence="1">Uncharacterized protein</fullName>
    </submittedName>
</protein>
<dbReference type="Proteomes" id="UP000051922">
    <property type="component" value="Unassembled WGS sequence"/>
</dbReference>
<accession>A0A0R1U6F3</accession>
<dbReference type="EMBL" id="AZFJ01000037">
    <property type="protein sequence ID" value="KRL86840.1"/>
    <property type="molecule type" value="Genomic_DNA"/>
</dbReference>
<proteinExistence type="predicted"/>
<evidence type="ECO:0000313" key="1">
    <source>
        <dbReference type="EMBL" id="KRL86840.1"/>
    </source>
</evidence>
<dbReference type="PATRIC" id="fig|1423783.4.peg.503"/>